<dbReference type="EMBL" id="JAACJN010000109">
    <property type="protein sequence ID" value="KAF5372730.1"/>
    <property type="molecule type" value="Genomic_DNA"/>
</dbReference>
<sequence length="193" mass="21489">MNNLMQQAAAHAQSNPSEEQGDVSLLQFLDLQQVNCLNEEDEHNFKSIIGTKQLNSSNSYLESDADEQLLLNIAFNQTVRVKSIVIKSTEIAYAPKKIKLSVNKPNLGFEDVADADEPAVAQILVLDEEAVKEGKPIQLRFVRFQKLNSLHIFVESNHGNEDFTRINAIDIIGVPVETTKDLSGLRMQQEPSG</sequence>
<protein>
    <recommendedName>
        <fullName evidence="2">PITH domain-containing protein</fullName>
    </recommendedName>
</protein>
<dbReference type="PANTHER" id="PTHR12175">
    <property type="entry name" value="AD039 HT014 THIOREDOXIN FAMILY TRP26"/>
    <property type="match status" value="1"/>
</dbReference>
<dbReference type="OrthoDB" id="10263751at2759"/>
<dbReference type="Proteomes" id="UP000518752">
    <property type="component" value="Unassembled WGS sequence"/>
</dbReference>
<gene>
    <name evidence="3" type="ORF">D9757_011645</name>
</gene>
<dbReference type="SUPFAM" id="SSF49785">
    <property type="entry name" value="Galactose-binding domain-like"/>
    <property type="match status" value="1"/>
</dbReference>
<dbReference type="InterPro" id="IPR037047">
    <property type="entry name" value="PITH_dom_sf"/>
</dbReference>
<comment type="caution">
    <text evidence="3">The sequence shown here is derived from an EMBL/GenBank/DDBJ whole genome shotgun (WGS) entry which is preliminary data.</text>
</comment>
<keyword evidence="4" id="KW-1185">Reference proteome</keyword>
<evidence type="ECO:0000313" key="4">
    <source>
        <dbReference type="Proteomes" id="UP000518752"/>
    </source>
</evidence>
<dbReference type="Pfam" id="PF06201">
    <property type="entry name" value="PITH"/>
    <property type="match status" value="1"/>
</dbReference>
<dbReference type="GO" id="GO:0005737">
    <property type="term" value="C:cytoplasm"/>
    <property type="evidence" value="ECO:0007669"/>
    <property type="project" value="UniProtKB-ARBA"/>
</dbReference>
<proteinExistence type="inferred from homology"/>
<reference evidence="3 4" key="1">
    <citation type="journal article" date="2020" name="ISME J.">
        <title>Uncovering the hidden diversity of litter-decomposition mechanisms in mushroom-forming fungi.</title>
        <authorList>
            <person name="Floudas D."/>
            <person name="Bentzer J."/>
            <person name="Ahren D."/>
            <person name="Johansson T."/>
            <person name="Persson P."/>
            <person name="Tunlid A."/>
        </authorList>
    </citation>
    <scope>NUCLEOTIDE SEQUENCE [LARGE SCALE GENOMIC DNA]</scope>
    <source>
        <strain evidence="3 4">CBS 406.79</strain>
    </source>
</reference>
<dbReference type="InterPro" id="IPR045099">
    <property type="entry name" value="PITH1-like"/>
</dbReference>
<dbReference type="InterPro" id="IPR010400">
    <property type="entry name" value="PITH_dom"/>
</dbReference>
<evidence type="ECO:0000256" key="1">
    <source>
        <dbReference type="ARBA" id="ARBA00025788"/>
    </source>
</evidence>
<dbReference type="PROSITE" id="PS51532">
    <property type="entry name" value="PITH"/>
    <property type="match status" value="1"/>
</dbReference>
<dbReference type="PANTHER" id="PTHR12175:SF5">
    <property type="entry name" value="OS03G0795500 PROTEIN"/>
    <property type="match status" value="1"/>
</dbReference>
<dbReference type="InterPro" id="IPR008979">
    <property type="entry name" value="Galactose-bd-like_sf"/>
</dbReference>
<dbReference type="Gene3D" id="2.60.120.470">
    <property type="entry name" value="PITH domain"/>
    <property type="match status" value="1"/>
</dbReference>
<dbReference type="AlphaFoldDB" id="A0A8H5GXF9"/>
<evidence type="ECO:0000313" key="3">
    <source>
        <dbReference type="EMBL" id="KAF5372730.1"/>
    </source>
</evidence>
<name>A0A8H5GXF9_9AGAR</name>
<accession>A0A8H5GXF9</accession>
<evidence type="ECO:0000259" key="2">
    <source>
        <dbReference type="PROSITE" id="PS51532"/>
    </source>
</evidence>
<feature type="domain" description="PITH" evidence="2">
    <location>
        <begin position="14"/>
        <end position="191"/>
    </location>
</feature>
<comment type="similarity">
    <text evidence="1">Belongs to the PITHD1 family.</text>
</comment>
<organism evidence="3 4">
    <name type="scientific">Collybiopsis confluens</name>
    <dbReference type="NCBI Taxonomy" id="2823264"/>
    <lineage>
        <taxon>Eukaryota</taxon>
        <taxon>Fungi</taxon>
        <taxon>Dikarya</taxon>
        <taxon>Basidiomycota</taxon>
        <taxon>Agaricomycotina</taxon>
        <taxon>Agaricomycetes</taxon>
        <taxon>Agaricomycetidae</taxon>
        <taxon>Agaricales</taxon>
        <taxon>Marasmiineae</taxon>
        <taxon>Omphalotaceae</taxon>
        <taxon>Collybiopsis</taxon>
    </lineage>
</organism>